<dbReference type="NCBIfam" id="NF041024">
    <property type="entry name" value="acVLRF1_NCBI"/>
    <property type="match status" value="1"/>
</dbReference>
<accession>A0A9D1GXV6</accession>
<proteinExistence type="predicted"/>
<evidence type="ECO:0000313" key="3">
    <source>
        <dbReference type="Proteomes" id="UP000886842"/>
    </source>
</evidence>
<dbReference type="AlphaFoldDB" id="A0A9D1GXV6"/>
<dbReference type="InterPro" id="IPR040783">
    <property type="entry name" value="VLRF1"/>
</dbReference>
<dbReference type="Pfam" id="PF18859">
    <property type="entry name" value="acVLRF1"/>
    <property type="match status" value="1"/>
</dbReference>
<dbReference type="InterPro" id="IPR042226">
    <property type="entry name" value="eFR1_2_sf"/>
</dbReference>
<evidence type="ECO:0000259" key="1">
    <source>
        <dbReference type="Pfam" id="PF18859"/>
    </source>
</evidence>
<gene>
    <name evidence="2" type="ORF">IAA98_02850</name>
</gene>
<reference evidence="2" key="1">
    <citation type="submission" date="2020-10" db="EMBL/GenBank/DDBJ databases">
        <authorList>
            <person name="Gilroy R."/>
        </authorList>
    </citation>
    <scope>NUCLEOTIDE SEQUENCE</scope>
    <source>
        <strain evidence="2">ChiGjej1B1-24693</strain>
    </source>
</reference>
<dbReference type="Proteomes" id="UP000886842">
    <property type="component" value="Unassembled WGS sequence"/>
</dbReference>
<protein>
    <recommendedName>
        <fullName evidence="1">Actinobacteria/chloroflexi VLRF1 release factor domain-containing protein</fullName>
    </recommendedName>
</protein>
<name>A0A9D1GXV6_9ACTN</name>
<feature type="domain" description="Actinobacteria/chloroflexi VLRF1 release factor" evidence="1">
    <location>
        <begin position="73"/>
        <end position="226"/>
    </location>
</feature>
<dbReference type="Gene3D" id="3.30.420.60">
    <property type="entry name" value="eRF1 domain 2"/>
    <property type="match status" value="1"/>
</dbReference>
<evidence type="ECO:0000313" key="2">
    <source>
        <dbReference type="EMBL" id="HIT74500.1"/>
    </source>
</evidence>
<sequence length="235" mass="25655">MQVPRQRLGRWIDNFSVHHGAPQATLDGDELTLTSPDGAVAVIRTPYGPVVPTEVAVTDPVTAVLDHMAVDRMVAVVLARKGGHAVGVFHGERLMLSKVGGSYVQGRTKAGGWSQQRYARRRENQATQAAARASEDAVRVLVEQFAELVDQLREEAAETGTELATTDTTVVALRCGGDREMCERILADPRLADLAPLWQPPVIHQVGDPRLRVLQDFADQTNAVRIGLNDQARLR</sequence>
<reference evidence="2" key="2">
    <citation type="journal article" date="2021" name="PeerJ">
        <title>Extensive microbial diversity within the chicken gut microbiome revealed by metagenomics and culture.</title>
        <authorList>
            <person name="Gilroy R."/>
            <person name="Ravi A."/>
            <person name="Getino M."/>
            <person name="Pursley I."/>
            <person name="Horton D.L."/>
            <person name="Alikhan N.F."/>
            <person name="Baker D."/>
            <person name="Gharbi K."/>
            <person name="Hall N."/>
            <person name="Watson M."/>
            <person name="Adriaenssens E.M."/>
            <person name="Foster-Nyarko E."/>
            <person name="Jarju S."/>
            <person name="Secka A."/>
            <person name="Antonio M."/>
            <person name="Oren A."/>
            <person name="Chaudhuri R.R."/>
            <person name="La Ragione R."/>
            <person name="Hildebrand F."/>
            <person name="Pallen M.J."/>
        </authorList>
    </citation>
    <scope>NUCLEOTIDE SEQUENCE</scope>
    <source>
        <strain evidence="2">ChiGjej1B1-24693</strain>
    </source>
</reference>
<organism evidence="2 3">
    <name type="scientific">Candidatus Avipropionibacterium avicola</name>
    <dbReference type="NCBI Taxonomy" id="2840701"/>
    <lineage>
        <taxon>Bacteria</taxon>
        <taxon>Bacillati</taxon>
        <taxon>Actinomycetota</taxon>
        <taxon>Actinomycetes</taxon>
        <taxon>Propionibacteriales</taxon>
        <taxon>Propionibacteriaceae</taxon>
        <taxon>Propionibacteriaceae incertae sedis</taxon>
        <taxon>Candidatus Avipropionibacterium</taxon>
    </lineage>
</organism>
<comment type="caution">
    <text evidence="2">The sequence shown here is derived from an EMBL/GenBank/DDBJ whole genome shotgun (WGS) entry which is preliminary data.</text>
</comment>
<dbReference type="SUPFAM" id="SSF53137">
    <property type="entry name" value="Translational machinery components"/>
    <property type="match status" value="1"/>
</dbReference>
<dbReference type="EMBL" id="DVLP01000080">
    <property type="protein sequence ID" value="HIT74500.1"/>
    <property type="molecule type" value="Genomic_DNA"/>
</dbReference>